<feature type="compositionally biased region" description="Low complexity" evidence="1">
    <location>
        <begin position="18"/>
        <end position="33"/>
    </location>
</feature>
<evidence type="ECO:0000313" key="3">
    <source>
        <dbReference type="Proteomes" id="UP000593571"/>
    </source>
</evidence>
<feature type="region of interest" description="Disordered" evidence="1">
    <location>
        <begin position="52"/>
        <end position="109"/>
    </location>
</feature>
<proteinExistence type="predicted"/>
<dbReference type="EMBL" id="JACASE010000004">
    <property type="protein sequence ID" value="KAF6473657.1"/>
    <property type="molecule type" value="Genomic_DNA"/>
</dbReference>
<evidence type="ECO:0000256" key="1">
    <source>
        <dbReference type="SAM" id="MobiDB-lite"/>
    </source>
</evidence>
<keyword evidence="3" id="KW-1185">Reference proteome</keyword>
<organism evidence="2 3">
    <name type="scientific">Rousettus aegyptiacus</name>
    <name type="common">Egyptian fruit bat</name>
    <name type="synonym">Pteropus aegyptiacus</name>
    <dbReference type="NCBI Taxonomy" id="9407"/>
    <lineage>
        <taxon>Eukaryota</taxon>
        <taxon>Metazoa</taxon>
        <taxon>Chordata</taxon>
        <taxon>Craniata</taxon>
        <taxon>Vertebrata</taxon>
        <taxon>Euteleostomi</taxon>
        <taxon>Mammalia</taxon>
        <taxon>Eutheria</taxon>
        <taxon>Laurasiatheria</taxon>
        <taxon>Chiroptera</taxon>
        <taxon>Yinpterochiroptera</taxon>
        <taxon>Pteropodoidea</taxon>
        <taxon>Pteropodidae</taxon>
        <taxon>Rousettinae</taxon>
        <taxon>Rousettus</taxon>
    </lineage>
</organism>
<protein>
    <submittedName>
        <fullName evidence="2">Cytoplasmic linker associated protein 2</fullName>
    </submittedName>
</protein>
<dbReference type="Proteomes" id="UP000593571">
    <property type="component" value="Unassembled WGS sequence"/>
</dbReference>
<gene>
    <name evidence="2" type="ORF">HJG63_002927</name>
</gene>
<evidence type="ECO:0000313" key="2">
    <source>
        <dbReference type="EMBL" id="KAF6473657.1"/>
    </source>
</evidence>
<comment type="caution">
    <text evidence="2">The sequence shown here is derived from an EMBL/GenBank/DDBJ whole genome shotgun (WGS) entry which is preliminary data.</text>
</comment>
<dbReference type="AlphaFoldDB" id="A0A7J8HMW5"/>
<name>A0A7J8HMW5_ROUAE</name>
<feature type="compositionally biased region" description="Basic and acidic residues" evidence="1">
    <location>
        <begin position="1"/>
        <end position="10"/>
    </location>
</feature>
<sequence length="140" mass="15237">MGNAKTDSRGRSRTKMVSQSQPGSRSGSPGRVLTTTALSTVSSGVQRVLVNSASAQKRSKIPRSQGCSREASPSRLSVARSSRIPRPSVSQGCSREASRESSRDTSPVRSFQPLGKYLGRCKMHYFHFCYHSLITSASWI</sequence>
<accession>A0A7J8HMW5</accession>
<feature type="region of interest" description="Disordered" evidence="1">
    <location>
        <begin position="1"/>
        <end position="33"/>
    </location>
</feature>
<reference evidence="2 3" key="1">
    <citation type="journal article" date="2020" name="Nature">
        <title>Six reference-quality genomes reveal evolution of bat adaptations.</title>
        <authorList>
            <person name="Jebb D."/>
            <person name="Huang Z."/>
            <person name="Pippel M."/>
            <person name="Hughes G.M."/>
            <person name="Lavrichenko K."/>
            <person name="Devanna P."/>
            <person name="Winkler S."/>
            <person name="Jermiin L.S."/>
            <person name="Skirmuntt E.C."/>
            <person name="Katzourakis A."/>
            <person name="Burkitt-Gray L."/>
            <person name="Ray D.A."/>
            <person name="Sullivan K.A.M."/>
            <person name="Roscito J.G."/>
            <person name="Kirilenko B.M."/>
            <person name="Davalos L.M."/>
            <person name="Corthals A.P."/>
            <person name="Power M.L."/>
            <person name="Jones G."/>
            <person name="Ransome R.D."/>
            <person name="Dechmann D.K.N."/>
            <person name="Locatelli A.G."/>
            <person name="Puechmaille S.J."/>
            <person name="Fedrigo O."/>
            <person name="Jarvis E.D."/>
            <person name="Hiller M."/>
            <person name="Vernes S.C."/>
            <person name="Myers E.W."/>
            <person name="Teeling E.C."/>
        </authorList>
    </citation>
    <scope>NUCLEOTIDE SEQUENCE [LARGE SCALE GENOMIC DNA]</scope>
    <source>
        <strain evidence="2">MRouAeg1</strain>
        <tissue evidence="2">Muscle</tissue>
    </source>
</reference>